<comment type="similarity">
    <text evidence="6">Belongs to the ABC-4 integral membrane protein family.</text>
</comment>
<evidence type="ECO:0000313" key="9">
    <source>
        <dbReference type="Proteomes" id="UP001164718"/>
    </source>
</evidence>
<comment type="subcellular location">
    <subcellularLocation>
        <location evidence="1 6">Cell membrane</location>
        <topology evidence="1 6">Multi-pass membrane protein</topology>
    </subcellularLocation>
</comment>
<feature type="transmembrane region" description="Helical" evidence="6">
    <location>
        <begin position="199"/>
        <end position="218"/>
    </location>
</feature>
<dbReference type="InterPro" id="IPR052536">
    <property type="entry name" value="ABC-4_Integral_Memb_Prot"/>
</dbReference>
<dbReference type="KEGG" id="faf:OE104_10720"/>
<dbReference type="InterPro" id="IPR027022">
    <property type="entry name" value="ABC_permease_BceB-typ"/>
</dbReference>
<evidence type="ECO:0000256" key="6">
    <source>
        <dbReference type="PIRNR" id="PIRNR018968"/>
    </source>
</evidence>
<dbReference type="PIRSF" id="PIRSF018968">
    <property type="entry name" value="ABC_permease_BceB"/>
    <property type="match status" value="1"/>
</dbReference>
<dbReference type="Pfam" id="PF02687">
    <property type="entry name" value="FtsX"/>
    <property type="match status" value="1"/>
</dbReference>
<dbReference type="GO" id="GO:0055085">
    <property type="term" value="P:transmembrane transport"/>
    <property type="evidence" value="ECO:0007669"/>
    <property type="project" value="UniProtKB-UniRule"/>
</dbReference>
<feature type="transmembrane region" description="Helical" evidence="6">
    <location>
        <begin position="572"/>
        <end position="590"/>
    </location>
</feature>
<dbReference type="PANTHER" id="PTHR46795">
    <property type="entry name" value="ABC TRANSPORTER PERMEASE-RELATED-RELATED"/>
    <property type="match status" value="1"/>
</dbReference>
<evidence type="ECO:0000259" key="7">
    <source>
        <dbReference type="Pfam" id="PF02687"/>
    </source>
</evidence>
<keyword evidence="4 6" id="KW-1133">Transmembrane helix</keyword>
<sequence>MEIKHFIWKNVTKNVKNYYLYVFALMMSVALYFSFVTLQYDPALNEIEGTVKGAAAIKTSSVLLIAIIATFLLYANLIFIKRRGNEIGLLHLIGLTKNKIFRILTAENLILYFGSFFAGVFIGFSLSKLISMILFKLIGIDAVAKLHFSTQAFIQTTVVFFFIYLFIMTMNFIFVKRQTILALFQVKSIAEEKVKKPSFFQWIIGIFGLALIIIGYYVSSKLFDGDFTTINELYMAMLFILGSVIIGTYLFYKGSITIIFNLIRKKKNGYLSIKEVLSISPIMFRMKSNAFLLTVITTVSALAIGFMSLSYISYYSIGITAEENLPDDFGFGTRDNFEKFQKALDEQGIAYTEKRMEGTKVEMNIEQISESTMKELKMDFENYPIVVISDESLSDLDVSDDELVFSDYSSIFQNFFSFKSSGIVEINGKPYELIGNYEDSILPYYLQSGGNPTAIVDDAKWQQIEGTTVLYYGINIENKEELKKANDLFHSIDFEGNHTHSQLDYIQDRKLLMGLMMFIVGFLGLTFLIVSGSILYFKQMDESEDEKADYTILRKLGFSEQNLMSGIRVKQLFNFGIPLSVGLLHSYFAVKSGWFLFGTEMWTPMIAVMIFYTALYSIFGILSIYHYKHVIQRAL</sequence>
<dbReference type="RefSeq" id="WP_275416845.1">
    <property type="nucleotide sequence ID" value="NZ_CP106878.1"/>
</dbReference>
<evidence type="ECO:0000256" key="1">
    <source>
        <dbReference type="ARBA" id="ARBA00004651"/>
    </source>
</evidence>
<dbReference type="Proteomes" id="UP001164718">
    <property type="component" value="Chromosome"/>
</dbReference>
<reference evidence="8" key="1">
    <citation type="submission" date="2022-09" db="EMBL/GenBank/DDBJ databases">
        <title>Complete Genomes of Fervidibacillus albus and Fervidibacillus halotolerans isolated from tidal flat sediments.</title>
        <authorList>
            <person name="Kwon K.K."/>
            <person name="Yang S.-H."/>
            <person name="Park M.J."/>
            <person name="Oh H.-M."/>
        </authorList>
    </citation>
    <scope>NUCLEOTIDE SEQUENCE</scope>
    <source>
        <strain evidence="8">MEBiC13591</strain>
    </source>
</reference>
<feature type="transmembrane region" description="Helical" evidence="6">
    <location>
        <begin position="602"/>
        <end position="625"/>
    </location>
</feature>
<gene>
    <name evidence="8" type="ORF">OE104_10720</name>
</gene>
<dbReference type="InterPro" id="IPR003838">
    <property type="entry name" value="ABC3_permease_C"/>
</dbReference>
<evidence type="ECO:0000256" key="4">
    <source>
        <dbReference type="ARBA" id="ARBA00022989"/>
    </source>
</evidence>
<keyword evidence="6" id="KW-0813">Transport</keyword>
<evidence type="ECO:0000313" key="8">
    <source>
        <dbReference type="EMBL" id="WAA09060.1"/>
    </source>
</evidence>
<dbReference type="GO" id="GO:0005886">
    <property type="term" value="C:plasma membrane"/>
    <property type="evidence" value="ECO:0007669"/>
    <property type="project" value="UniProtKB-SubCell"/>
</dbReference>
<name>A0A9E8RU88_9BACI</name>
<feature type="transmembrane region" description="Helical" evidence="6">
    <location>
        <begin position="233"/>
        <end position="252"/>
    </location>
</feature>
<feature type="transmembrane region" description="Helical" evidence="6">
    <location>
        <begin position="290"/>
        <end position="314"/>
    </location>
</feature>
<keyword evidence="3 6" id="KW-0812">Transmembrane</keyword>
<evidence type="ECO:0000256" key="2">
    <source>
        <dbReference type="ARBA" id="ARBA00022475"/>
    </source>
</evidence>
<dbReference type="AlphaFoldDB" id="A0A9E8RU88"/>
<accession>A0A9E8RU88</accession>
<feature type="transmembrane region" description="Helical" evidence="6">
    <location>
        <begin position="511"/>
        <end position="537"/>
    </location>
</feature>
<keyword evidence="5 6" id="KW-0472">Membrane</keyword>
<keyword evidence="2 6" id="KW-1003">Cell membrane</keyword>
<dbReference type="PANTHER" id="PTHR46795:SF3">
    <property type="entry name" value="ABC TRANSPORTER PERMEASE"/>
    <property type="match status" value="1"/>
</dbReference>
<proteinExistence type="inferred from homology"/>
<protein>
    <submittedName>
        <fullName evidence="8">ABC transporter permease</fullName>
    </submittedName>
</protein>
<feature type="domain" description="ABC3 transporter permease C-terminal" evidence="7">
    <location>
        <begin position="61"/>
        <end position="178"/>
    </location>
</feature>
<feature type="transmembrane region" description="Helical" evidence="6">
    <location>
        <begin position="60"/>
        <end position="80"/>
    </location>
</feature>
<feature type="transmembrane region" description="Helical" evidence="6">
    <location>
        <begin position="153"/>
        <end position="175"/>
    </location>
</feature>
<keyword evidence="9" id="KW-1185">Reference proteome</keyword>
<evidence type="ECO:0000256" key="3">
    <source>
        <dbReference type="ARBA" id="ARBA00022692"/>
    </source>
</evidence>
<organism evidence="8 9">
    <name type="scientific">Fervidibacillus albus</name>
    <dbReference type="NCBI Taxonomy" id="2980026"/>
    <lineage>
        <taxon>Bacteria</taxon>
        <taxon>Bacillati</taxon>
        <taxon>Bacillota</taxon>
        <taxon>Bacilli</taxon>
        <taxon>Bacillales</taxon>
        <taxon>Bacillaceae</taxon>
        <taxon>Fervidibacillus</taxon>
    </lineage>
</organism>
<feature type="transmembrane region" description="Helical" evidence="6">
    <location>
        <begin position="20"/>
        <end position="40"/>
    </location>
</feature>
<evidence type="ECO:0000256" key="5">
    <source>
        <dbReference type="ARBA" id="ARBA00023136"/>
    </source>
</evidence>
<feature type="transmembrane region" description="Helical" evidence="6">
    <location>
        <begin position="109"/>
        <end position="133"/>
    </location>
</feature>
<dbReference type="EMBL" id="CP106878">
    <property type="protein sequence ID" value="WAA09060.1"/>
    <property type="molecule type" value="Genomic_DNA"/>
</dbReference>